<dbReference type="EMBL" id="BBPI01000097">
    <property type="protein sequence ID" value="GAM02670.1"/>
    <property type="molecule type" value="Genomic_DNA"/>
</dbReference>
<dbReference type="EC" id="1.11.1.21" evidence="10 11"/>
<dbReference type="GO" id="GO:0005829">
    <property type="term" value="C:cytosol"/>
    <property type="evidence" value="ECO:0007669"/>
    <property type="project" value="TreeGrafter"/>
</dbReference>
<gene>
    <name evidence="10 14" type="primary">katG</name>
    <name evidence="14" type="ORF">SP5_097_00120</name>
</gene>
<dbReference type="AlphaFoldDB" id="A0A0A1WB29"/>
<evidence type="ECO:0000256" key="3">
    <source>
        <dbReference type="ARBA" id="ARBA00022723"/>
    </source>
</evidence>
<dbReference type="FunFam" id="1.10.520.10:FF:000002">
    <property type="entry name" value="Catalase-peroxidase"/>
    <property type="match status" value="1"/>
</dbReference>
<evidence type="ECO:0000256" key="9">
    <source>
        <dbReference type="ARBA" id="ARBA00060838"/>
    </source>
</evidence>
<comment type="PTM">
    <text evidence="10">Formation of the three residue Trp-Tyr-Met cross-link is important for the catalase, but not the peroxidase activity of the enzyme.</text>
</comment>
<feature type="domain" description="Plant heme peroxidase family profile" evidence="13">
    <location>
        <begin position="144"/>
        <end position="436"/>
    </location>
</feature>
<organism evidence="14 15">
    <name type="scientific">Sphingomonas parapaucimobilis NBRC 15100</name>
    <dbReference type="NCBI Taxonomy" id="1219049"/>
    <lineage>
        <taxon>Bacteria</taxon>
        <taxon>Pseudomonadati</taxon>
        <taxon>Pseudomonadota</taxon>
        <taxon>Alphaproteobacteria</taxon>
        <taxon>Sphingomonadales</taxon>
        <taxon>Sphingomonadaceae</taxon>
        <taxon>Sphingomonas</taxon>
    </lineage>
</organism>
<dbReference type="Pfam" id="PF00141">
    <property type="entry name" value="peroxidase"/>
    <property type="match status" value="2"/>
</dbReference>
<comment type="similarity">
    <text evidence="9 10 11">Belongs to the peroxidase family. Peroxidase/catalase subfamily.</text>
</comment>
<dbReference type="GO" id="GO:0070301">
    <property type="term" value="P:cellular response to hydrogen peroxide"/>
    <property type="evidence" value="ECO:0007669"/>
    <property type="project" value="TreeGrafter"/>
</dbReference>
<sequence length="747" mass="81885">MEEDSEMADYEKPKGGGCPMGGKGGGEVKARSLLGRTNKDWWPDSLPVDMLHQHGVSPNPMGEDFDYAEAFNALDYAAVKADLLALMTDSKPWWPADYGHYGPFMIRMAWHAAGTYRVTDGRGGSSSGQQRFEPLNSWPDNGNLDKARRLLWPIKQKYGKHISWADLFILAGNVAIESMGGPTFGFAGGRKDVYASEGDTFWGAEELWVDEGAQTRITEELPELEGPLAAIQMGLIYVNPEGPGGNPDPLTSARDMKATFQRMAMNSEETVALTAGGHAFGKAHGAKPPTGFKNPAAEAIHQQGLGWLTDSEEIGKGHITTSGIEGAWSNNPTQWTGDYLRLLFKYDYELTQSPAGAKQWTPVNPDPEDMAPDARDPNKRVPTIMTTADMALKMDPEFREIALRFRDDQSALDDAFARAWFKLTHRDMGPKIRYLGPEAPEETLIWQDPVPEGTAPSDAAVAAFKEAVLSSELTVAQLVKTAWASASTYRRSDHRGGANGARIALAPQKDWAVNEPDQLQTVLAKLNELRGDMSLADAIVLAGSAAVEKAARDAGFDVNVPFLGGRGDATQEWTDVESFKWMEPQADGFRNYLKTRNPVKTEELLLDRAALLGLSAPEMTVLVGGLRVLGANVGDAPEGVLTDRPGQLTNDFFVNLLDNDTFWDLVDASSDEKFIGYDRGGRQEKWRATRTDLVFGSNSQLRATAEVYAENGHEEKFVRDFVRAWVKVMNADRFDVTAKPVSADQAS</sequence>
<dbReference type="NCBIfam" id="TIGR00198">
    <property type="entry name" value="cat_per_HPI"/>
    <property type="match status" value="1"/>
</dbReference>
<comment type="subunit">
    <text evidence="10">Homodimer or homotetramer.</text>
</comment>
<evidence type="ECO:0000256" key="11">
    <source>
        <dbReference type="RuleBase" id="RU003451"/>
    </source>
</evidence>
<feature type="region of interest" description="Disordered" evidence="12">
    <location>
        <begin position="1"/>
        <end position="29"/>
    </location>
</feature>
<evidence type="ECO:0000256" key="7">
    <source>
        <dbReference type="ARBA" id="ARBA00049145"/>
    </source>
</evidence>
<feature type="active site" description="Proton acceptor" evidence="10">
    <location>
        <position position="111"/>
    </location>
</feature>
<evidence type="ECO:0000256" key="12">
    <source>
        <dbReference type="SAM" id="MobiDB-lite"/>
    </source>
</evidence>
<dbReference type="NCBIfam" id="NF011635">
    <property type="entry name" value="PRK15061.1"/>
    <property type="match status" value="1"/>
</dbReference>
<evidence type="ECO:0000256" key="10">
    <source>
        <dbReference type="HAMAP-Rule" id="MF_01961"/>
    </source>
</evidence>
<evidence type="ECO:0000313" key="14">
    <source>
        <dbReference type="EMBL" id="GAM02670.1"/>
    </source>
</evidence>
<protein>
    <recommendedName>
        <fullName evidence="10 11">Catalase-peroxidase</fullName>
        <shortName evidence="10">CP</shortName>
        <ecNumber evidence="10 11">1.11.1.21</ecNumber>
    </recommendedName>
    <alternativeName>
        <fullName evidence="10">Peroxidase/catalase</fullName>
    </alternativeName>
</protein>
<dbReference type="Proteomes" id="UP000032305">
    <property type="component" value="Unassembled WGS sequence"/>
</dbReference>
<dbReference type="PRINTS" id="PR00458">
    <property type="entry name" value="PEROXIDASE"/>
</dbReference>
<evidence type="ECO:0000256" key="1">
    <source>
        <dbReference type="ARBA" id="ARBA00022559"/>
    </source>
</evidence>
<dbReference type="PANTHER" id="PTHR30555:SF0">
    <property type="entry name" value="CATALASE-PEROXIDASE"/>
    <property type="match status" value="1"/>
</dbReference>
<keyword evidence="5 10" id="KW-0408">Iron</keyword>
<dbReference type="InterPro" id="IPR019794">
    <property type="entry name" value="Peroxidases_AS"/>
</dbReference>
<feature type="cross-link" description="Tryptophyl-tyrosyl-methioninium (Tyr-Met) (with Trp-110)" evidence="10">
    <location>
        <begin position="237"/>
        <end position="263"/>
    </location>
</feature>
<feature type="compositionally biased region" description="Gly residues" evidence="12">
    <location>
        <begin position="15"/>
        <end position="27"/>
    </location>
</feature>
<evidence type="ECO:0000256" key="4">
    <source>
        <dbReference type="ARBA" id="ARBA00023002"/>
    </source>
</evidence>
<keyword evidence="6 10" id="KW-0376">Hydrogen peroxide</keyword>
<dbReference type="PANTHER" id="PTHR30555">
    <property type="entry name" value="HYDROPEROXIDASE I, BIFUNCTIONAL CATALASE-PEROXIDASE"/>
    <property type="match status" value="1"/>
</dbReference>
<dbReference type="PROSITE" id="PS50873">
    <property type="entry name" value="PEROXIDASE_4"/>
    <property type="match status" value="1"/>
</dbReference>
<keyword evidence="3 10" id="KW-0479">Metal-binding</keyword>
<comment type="catalytic activity">
    <reaction evidence="8 10 11">
        <text>H2O2 + AH2 = A + 2 H2O</text>
        <dbReference type="Rhea" id="RHEA:30275"/>
        <dbReference type="ChEBI" id="CHEBI:13193"/>
        <dbReference type="ChEBI" id="CHEBI:15377"/>
        <dbReference type="ChEBI" id="CHEBI:16240"/>
        <dbReference type="ChEBI" id="CHEBI:17499"/>
        <dbReference type="EC" id="1.11.1.21"/>
    </reaction>
</comment>
<dbReference type="GO" id="GO:0042744">
    <property type="term" value="P:hydrogen peroxide catabolic process"/>
    <property type="evidence" value="ECO:0007669"/>
    <property type="project" value="UniProtKB-KW"/>
</dbReference>
<evidence type="ECO:0000256" key="2">
    <source>
        <dbReference type="ARBA" id="ARBA00022617"/>
    </source>
</evidence>
<keyword evidence="1 10" id="KW-0575">Peroxidase</keyword>
<dbReference type="InterPro" id="IPR010255">
    <property type="entry name" value="Haem_peroxidase_sf"/>
</dbReference>
<proteinExistence type="inferred from homology"/>
<evidence type="ECO:0000259" key="13">
    <source>
        <dbReference type="PROSITE" id="PS50873"/>
    </source>
</evidence>
<name>A0A0A1WB29_9SPHN</name>
<evidence type="ECO:0000256" key="6">
    <source>
        <dbReference type="ARBA" id="ARBA00023324"/>
    </source>
</evidence>
<comment type="caution">
    <text evidence="14">The sequence shown here is derived from an EMBL/GenBank/DDBJ whole genome shotgun (WGS) entry which is preliminary data.</text>
</comment>
<dbReference type="SUPFAM" id="SSF48113">
    <property type="entry name" value="Heme-dependent peroxidases"/>
    <property type="match status" value="2"/>
</dbReference>
<dbReference type="HAMAP" id="MF_01961">
    <property type="entry name" value="Catal_peroxid"/>
    <property type="match status" value="1"/>
</dbReference>
<feature type="region of interest" description="Disordered" evidence="12">
    <location>
        <begin position="357"/>
        <end position="380"/>
    </location>
</feature>
<dbReference type="PROSITE" id="PS00436">
    <property type="entry name" value="PEROXIDASE_2"/>
    <property type="match status" value="1"/>
</dbReference>
<feature type="binding site" description="axial binding residue" evidence="10">
    <location>
        <position position="278"/>
    </location>
    <ligand>
        <name>heme b</name>
        <dbReference type="ChEBI" id="CHEBI:60344"/>
    </ligand>
    <ligandPart>
        <name>Fe</name>
        <dbReference type="ChEBI" id="CHEBI:18248"/>
    </ligandPart>
</feature>
<evidence type="ECO:0000256" key="5">
    <source>
        <dbReference type="ARBA" id="ARBA00023004"/>
    </source>
</evidence>
<reference evidence="14 15" key="1">
    <citation type="submission" date="2014-11" db="EMBL/GenBank/DDBJ databases">
        <title>Whole genome shotgun sequence of Sphingomonas parapaucimobilis NBRC 15100.</title>
        <authorList>
            <person name="Katano-Makiyama Y."/>
            <person name="Hosoyama A."/>
            <person name="Hashimoto M."/>
            <person name="Hosoyama Y."/>
            <person name="Noguchi M."/>
            <person name="Numata M."/>
            <person name="Tsuchikane K."/>
            <person name="Hirakata S."/>
            <person name="Uohara A."/>
            <person name="Shimodaira J."/>
            <person name="Ohji S."/>
            <person name="Ichikawa N."/>
            <person name="Kimura A."/>
            <person name="Yamazoe A."/>
            <person name="Fujita N."/>
        </authorList>
    </citation>
    <scope>NUCLEOTIDE SEQUENCE [LARGE SCALE GENOMIC DNA]</scope>
    <source>
        <strain evidence="14 15">NBRC 15100</strain>
    </source>
</reference>
<dbReference type="FunFam" id="1.10.420.10:FF:000004">
    <property type="entry name" value="Catalase-peroxidase"/>
    <property type="match status" value="1"/>
</dbReference>
<comment type="caution">
    <text evidence="10">Lacks conserved residue(s) required for the propagation of feature annotation.</text>
</comment>
<keyword evidence="2 10" id="KW-0349">Heme</keyword>
<evidence type="ECO:0000256" key="8">
    <source>
        <dbReference type="ARBA" id="ARBA00051651"/>
    </source>
</evidence>
<accession>A0A0A1WB29</accession>
<comment type="catalytic activity">
    <reaction evidence="7 10 11">
        <text>2 H2O2 = O2 + 2 H2O</text>
        <dbReference type="Rhea" id="RHEA:20309"/>
        <dbReference type="ChEBI" id="CHEBI:15377"/>
        <dbReference type="ChEBI" id="CHEBI:15379"/>
        <dbReference type="ChEBI" id="CHEBI:16240"/>
        <dbReference type="EC" id="1.11.1.21"/>
    </reaction>
</comment>
<evidence type="ECO:0000313" key="15">
    <source>
        <dbReference type="Proteomes" id="UP000032305"/>
    </source>
</evidence>
<dbReference type="InterPro" id="IPR000763">
    <property type="entry name" value="Catalase_peroxidase"/>
</dbReference>
<dbReference type="GO" id="GO:0004096">
    <property type="term" value="F:catalase activity"/>
    <property type="evidence" value="ECO:0007669"/>
    <property type="project" value="UniProtKB-UniRule"/>
</dbReference>
<feature type="site" description="Transition state stabilizer" evidence="10">
    <location>
        <position position="107"/>
    </location>
</feature>
<comment type="function">
    <text evidence="10">Bifunctional enzyme with both catalase and broad-spectrum peroxidase activity.</text>
</comment>
<comment type="cofactor">
    <cofactor evidence="10">
        <name>heme b</name>
        <dbReference type="ChEBI" id="CHEBI:60344"/>
    </cofactor>
    <text evidence="10">Binds 1 heme b (iron(II)-protoporphyrin IX) group per dimer.</text>
</comment>
<dbReference type="eggNOG" id="COG0376">
    <property type="taxonomic scope" value="Bacteria"/>
</dbReference>
<dbReference type="Gene3D" id="1.10.520.10">
    <property type="match status" value="2"/>
</dbReference>
<dbReference type="Gene3D" id="1.10.420.10">
    <property type="entry name" value="Peroxidase, domain 2"/>
    <property type="match status" value="2"/>
</dbReference>
<dbReference type="PRINTS" id="PR00460">
    <property type="entry name" value="BPEROXIDASE"/>
</dbReference>
<keyword evidence="4 10" id="KW-0560">Oxidoreductase</keyword>
<dbReference type="InterPro" id="IPR002016">
    <property type="entry name" value="Haem_peroxidase"/>
</dbReference>
<dbReference type="GO" id="GO:0020037">
    <property type="term" value="F:heme binding"/>
    <property type="evidence" value="ECO:0007669"/>
    <property type="project" value="InterPro"/>
</dbReference>
<keyword evidence="15" id="KW-1185">Reference proteome</keyword>
<dbReference type="GO" id="GO:0046872">
    <property type="term" value="F:metal ion binding"/>
    <property type="evidence" value="ECO:0007669"/>
    <property type="project" value="UniProtKB-KW"/>
</dbReference>